<proteinExistence type="predicted"/>
<dbReference type="Gene3D" id="3.40.50.1820">
    <property type="entry name" value="alpha/beta hydrolase"/>
    <property type="match status" value="1"/>
</dbReference>
<dbReference type="SUPFAM" id="SSF53474">
    <property type="entry name" value="alpha/beta-Hydrolases"/>
    <property type="match status" value="1"/>
</dbReference>
<dbReference type="AlphaFoldDB" id="A0A516H2W1"/>
<accession>A0A516H2W1</accession>
<name>A0A516H2W1_9PROT</name>
<gene>
    <name evidence="2" type="ORF">FNB15_12865</name>
</gene>
<dbReference type="PANTHER" id="PTHR46623">
    <property type="entry name" value="CARBOXYMETHYLENEBUTENOLIDASE-RELATED"/>
    <property type="match status" value="1"/>
</dbReference>
<dbReference type="EMBL" id="CP041636">
    <property type="protein sequence ID" value="QDO98107.1"/>
    <property type="molecule type" value="Genomic_DNA"/>
</dbReference>
<organism evidence="2 3">
    <name type="scientific">Ferrovibrio terrae</name>
    <dbReference type="NCBI Taxonomy" id="2594003"/>
    <lineage>
        <taxon>Bacteria</taxon>
        <taxon>Pseudomonadati</taxon>
        <taxon>Pseudomonadota</taxon>
        <taxon>Alphaproteobacteria</taxon>
        <taxon>Rhodospirillales</taxon>
        <taxon>Rhodospirillaceae</taxon>
        <taxon>Ferrovibrio</taxon>
    </lineage>
</organism>
<dbReference type="GO" id="GO:0016787">
    <property type="term" value="F:hydrolase activity"/>
    <property type="evidence" value="ECO:0007669"/>
    <property type="project" value="UniProtKB-KW"/>
</dbReference>
<dbReference type="PANTHER" id="PTHR46623:SF6">
    <property type="entry name" value="ALPHA_BETA-HYDROLASES SUPERFAMILY PROTEIN"/>
    <property type="match status" value="1"/>
</dbReference>
<protein>
    <submittedName>
        <fullName evidence="2">Dienelactone hydrolase family protein</fullName>
    </submittedName>
</protein>
<reference evidence="2 3" key="1">
    <citation type="submission" date="2019-07" db="EMBL/GenBank/DDBJ databases">
        <title>Genome sequencing for Ferrovibrio sp. K5.</title>
        <authorList>
            <person name="Park S.-J."/>
        </authorList>
    </citation>
    <scope>NUCLEOTIDE SEQUENCE [LARGE SCALE GENOMIC DNA]</scope>
    <source>
        <strain evidence="2 3">K5</strain>
    </source>
</reference>
<evidence type="ECO:0000313" key="2">
    <source>
        <dbReference type="EMBL" id="QDO98107.1"/>
    </source>
</evidence>
<keyword evidence="2" id="KW-0378">Hydrolase</keyword>
<evidence type="ECO:0000313" key="3">
    <source>
        <dbReference type="Proteomes" id="UP000317496"/>
    </source>
</evidence>
<dbReference type="OrthoDB" id="9771666at2"/>
<sequence length="221" mass="23171">MGAMTSLTAADGHRLAAYVTEPKGAPKGGVVVIQEIFGVNGHIKSVADGFAADGYYAVAPALFDRVQPNVDLGYSPDDIAKGKDIRGKMVWDSVLQDCAVALALASKAGRVGTTGYCFGGGVTWKMATSLAGVAASVGYYGGPWGELKAEAPKAPCLLHFGALDKMIPTSLADEMKALHPSITTHVYDADHGFNCDQRATYNATAAVIARRRTLAFFEALL</sequence>
<dbReference type="Proteomes" id="UP000317496">
    <property type="component" value="Chromosome"/>
</dbReference>
<dbReference type="InterPro" id="IPR002925">
    <property type="entry name" value="Dienelactn_hydro"/>
</dbReference>
<feature type="domain" description="Dienelactone hydrolase" evidence="1">
    <location>
        <begin position="15"/>
        <end position="219"/>
    </location>
</feature>
<evidence type="ECO:0000259" key="1">
    <source>
        <dbReference type="Pfam" id="PF01738"/>
    </source>
</evidence>
<dbReference type="InterPro" id="IPR029058">
    <property type="entry name" value="AB_hydrolase_fold"/>
</dbReference>
<dbReference type="KEGG" id="fer:FNB15_12865"/>
<keyword evidence="3" id="KW-1185">Reference proteome</keyword>
<dbReference type="InterPro" id="IPR051049">
    <property type="entry name" value="Dienelactone_hydrolase-like"/>
</dbReference>
<dbReference type="RefSeq" id="WP_144069088.1">
    <property type="nucleotide sequence ID" value="NZ_CP041636.1"/>
</dbReference>
<dbReference type="Pfam" id="PF01738">
    <property type="entry name" value="DLH"/>
    <property type="match status" value="1"/>
</dbReference>